<sequence length="230" mass="26410">MSVMVNRGRAADLTIDWLKDFPPEKRLITGQNYYVLKRMLDLLIVIVSAPVWAPILIATAVIMKIDDPTAPVFFTQLRTGKGGKRFKMVKFRTMVPNAEELKQQFAYANELKWPDFKITNDPRITPLGRILRKTSLDELPQVINILSGEMSLVGPRPTSFSPKTYELWHTERLDITPGLTGLWQIMGRGSVEFDERLRLDIAYIERQSIWLDFQILLHTVEAVFAQRGAH</sequence>
<keyword evidence="2" id="KW-1133">Transmembrane helix</keyword>
<dbReference type="EMBL" id="DF967972">
    <property type="protein sequence ID" value="GAP14507.1"/>
    <property type="molecule type" value="Genomic_DNA"/>
</dbReference>
<protein>
    <submittedName>
        <fullName evidence="4">Sugar transferase</fullName>
    </submittedName>
</protein>
<organism evidence="4">
    <name type="scientific">Longilinea arvoryzae</name>
    <dbReference type="NCBI Taxonomy" id="360412"/>
    <lineage>
        <taxon>Bacteria</taxon>
        <taxon>Bacillati</taxon>
        <taxon>Chloroflexota</taxon>
        <taxon>Anaerolineae</taxon>
        <taxon>Anaerolineales</taxon>
        <taxon>Anaerolineaceae</taxon>
        <taxon>Longilinea</taxon>
    </lineage>
</organism>
<dbReference type="AlphaFoldDB" id="A0A0S7BKN0"/>
<dbReference type="PANTHER" id="PTHR30576">
    <property type="entry name" value="COLANIC BIOSYNTHESIS UDP-GLUCOSE LIPID CARRIER TRANSFERASE"/>
    <property type="match status" value="1"/>
</dbReference>
<feature type="domain" description="Bacterial sugar transferase" evidence="3">
    <location>
        <begin position="37"/>
        <end position="224"/>
    </location>
</feature>
<evidence type="ECO:0000259" key="3">
    <source>
        <dbReference type="Pfam" id="PF02397"/>
    </source>
</evidence>
<comment type="similarity">
    <text evidence="1">Belongs to the bacterial sugar transferase family.</text>
</comment>
<evidence type="ECO:0000313" key="5">
    <source>
        <dbReference type="Proteomes" id="UP000055060"/>
    </source>
</evidence>
<keyword evidence="2" id="KW-0472">Membrane</keyword>
<dbReference type="OrthoDB" id="9795351at2"/>
<keyword evidence="4" id="KW-0808">Transferase</keyword>
<dbReference type="Pfam" id="PF02397">
    <property type="entry name" value="Bac_transf"/>
    <property type="match status" value="1"/>
</dbReference>
<dbReference type="GO" id="GO:0016780">
    <property type="term" value="F:phosphotransferase activity, for other substituted phosphate groups"/>
    <property type="evidence" value="ECO:0007669"/>
    <property type="project" value="TreeGrafter"/>
</dbReference>
<keyword evidence="2" id="KW-0812">Transmembrane</keyword>
<proteinExistence type="inferred from homology"/>
<dbReference type="STRING" id="360412.LARV_02278"/>
<reference evidence="4" key="1">
    <citation type="submission" date="2015-07" db="EMBL/GenBank/DDBJ databases">
        <title>Draft Genome Sequences of Anaerolinea thermolimosa IMO-1, Bellilinea caldifistulae GOMI-1, Leptolinea tardivitalis YMTK-2, Levilinea saccharolytica KIBI-1,Longilinea arvoryzae KOME-1, Previously Described as Members of the Anaerolineaceae (Chloroflexi).</title>
        <authorList>
            <person name="Sekiguchi Y."/>
            <person name="Ohashi A."/>
            <person name="Matsuura N."/>
            <person name="Tourlousse M.D."/>
        </authorList>
    </citation>
    <scope>NUCLEOTIDE SEQUENCE [LARGE SCALE GENOMIC DNA]</scope>
    <source>
        <strain evidence="4">KOME-1</strain>
    </source>
</reference>
<dbReference type="PANTHER" id="PTHR30576:SF10">
    <property type="entry name" value="SLL5057 PROTEIN"/>
    <property type="match status" value="1"/>
</dbReference>
<name>A0A0S7BKN0_9CHLR</name>
<evidence type="ECO:0000313" key="4">
    <source>
        <dbReference type="EMBL" id="GAP14507.1"/>
    </source>
</evidence>
<evidence type="ECO:0000256" key="2">
    <source>
        <dbReference type="SAM" id="Phobius"/>
    </source>
</evidence>
<accession>A0A0S7BKN0</accession>
<dbReference type="InterPro" id="IPR003362">
    <property type="entry name" value="Bact_transf"/>
</dbReference>
<gene>
    <name evidence="4" type="ORF">LARV_02278</name>
</gene>
<feature type="transmembrane region" description="Helical" evidence="2">
    <location>
        <begin position="42"/>
        <end position="63"/>
    </location>
</feature>
<keyword evidence="5" id="KW-1185">Reference proteome</keyword>
<evidence type="ECO:0000256" key="1">
    <source>
        <dbReference type="ARBA" id="ARBA00006464"/>
    </source>
</evidence>
<dbReference type="Proteomes" id="UP000055060">
    <property type="component" value="Unassembled WGS sequence"/>
</dbReference>